<reference evidence="2" key="1">
    <citation type="journal article" date="2019" name="Sci. Rep.">
        <title>Draft genome of Tanacetum cinerariifolium, the natural source of mosquito coil.</title>
        <authorList>
            <person name="Yamashiro T."/>
            <person name="Shiraishi A."/>
            <person name="Satake H."/>
            <person name="Nakayama K."/>
        </authorList>
    </citation>
    <scope>NUCLEOTIDE SEQUENCE</scope>
</reference>
<organism evidence="2">
    <name type="scientific">Tanacetum cinerariifolium</name>
    <name type="common">Dalmatian daisy</name>
    <name type="synonym">Chrysanthemum cinerariifolium</name>
    <dbReference type="NCBI Taxonomy" id="118510"/>
    <lineage>
        <taxon>Eukaryota</taxon>
        <taxon>Viridiplantae</taxon>
        <taxon>Streptophyta</taxon>
        <taxon>Embryophyta</taxon>
        <taxon>Tracheophyta</taxon>
        <taxon>Spermatophyta</taxon>
        <taxon>Magnoliopsida</taxon>
        <taxon>eudicotyledons</taxon>
        <taxon>Gunneridae</taxon>
        <taxon>Pentapetalae</taxon>
        <taxon>asterids</taxon>
        <taxon>campanulids</taxon>
        <taxon>Asterales</taxon>
        <taxon>Asteraceae</taxon>
        <taxon>Asteroideae</taxon>
        <taxon>Anthemideae</taxon>
        <taxon>Anthemidinae</taxon>
        <taxon>Tanacetum</taxon>
    </lineage>
</organism>
<feature type="coiled-coil region" evidence="1">
    <location>
        <begin position="253"/>
        <end position="280"/>
    </location>
</feature>
<dbReference type="EMBL" id="BKCJ010003933">
    <property type="protein sequence ID" value="GEU58036.1"/>
    <property type="molecule type" value="Genomic_DNA"/>
</dbReference>
<sequence>MSSMGELSFFLGLQVQQKSNGIFISQDKYVADILKKFDFSTVKTASTPMEPNKALVKDAKVKDVDVHLYRLMIGTLMYLTASRPDITFAVCACARFQVTPKTSHLHAVKRIFRYLKEYVAAASCCRQVLWIQNQMLDYGFNLMNTKIYIDNETKLKKFNDQEEIQALVDKQKVIITEESIICDLKFDDIEGTACLLNDTIFAELARMGRTMASAIICLANNQKFYFSKYIFDNMVKHLEGGIKFLMFLIFLQVLESEEAKIAQEKEIAKLKKRVKKLEKRRKSRPAGLRRLKKGSMHDAHMFGVDDLKGNEVFVDAREKIVEKEVSTVDLVTTAGEVVIAASVKDSAAPTTATTADADDELTLAKTLIAIKAAKPKVISTSITTPRAKGIVFHEQVQAHKLTVSSSKDKGKAKMIEPKIPLKKKDQIALDEEVARKLKAKIRAELEGEEKIAREKIRKIELRKYLAAKRAEEIRNKPPTKEHQKSLMSDDDTVELKRCLEIVHGDDDVAIEATPLSSKSSTIVDYKIYREGKKSYFKIIRVDGNLQNYLTFGTMFKNFNREELEVLRSIVKESVWIHPPDEDKDLIKKLKDLRDKHQVYGKIVRFKGLHEVTIAKLVLLVYKVVAVFNKVNAAKSRVITAVRVSTARWIKWLEEQDMQVNEI</sequence>
<dbReference type="PANTHER" id="PTHR11439:SF509">
    <property type="entry name" value="RNA-DIRECTED DNA POLYMERASE"/>
    <property type="match status" value="1"/>
</dbReference>
<keyword evidence="1" id="KW-0175">Coiled coil</keyword>
<evidence type="ECO:0000313" key="2">
    <source>
        <dbReference type="EMBL" id="GEU58036.1"/>
    </source>
</evidence>
<gene>
    <name evidence="2" type="ORF">Tci_030014</name>
</gene>
<comment type="caution">
    <text evidence="2">The sequence shown here is derived from an EMBL/GenBank/DDBJ whole genome shotgun (WGS) entry which is preliminary data.</text>
</comment>
<dbReference type="PANTHER" id="PTHR11439">
    <property type="entry name" value="GAG-POL-RELATED RETROTRANSPOSON"/>
    <property type="match status" value="1"/>
</dbReference>
<evidence type="ECO:0000256" key="1">
    <source>
        <dbReference type="SAM" id="Coils"/>
    </source>
</evidence>
<protein>
    <submittedName>
        <fullName evidence="2">Uncharacterized mitochondrial protein AtMg00810-like</fullName>
    </submittedName>
</protein>
<dbReference type="AlphaFoldDB" id="A0A6L2L8L3"/>
<name>A0A6L2L8L3_TANCI</name>
<accession>A0A6L2L8L3</accession>
<proteinExistence type="predicted"/>